<dbReference type="Pfam" id="PF05362">
    <property type="entry name" value="Lon_C"/>
    <property type="match status" value="1"/>
</dbReference>
<dbReference type="Gene3D" id="3.30.230.10">
    <property type="match status" value="1"/>
</dbReference>
<dbReference type="GO" id="GO:0004176">
    <property type="term" value="F:ATP-dependent peptidase activity"/>
    <property type="evidence" value="ECO:0007669"/>
    <property type="project" value="UniProtKB-UniRule"/>
</dbReference>
<evidence type="ECO:0000313" key="7">
    <source>
        <dbReference type="Proteomes" id="UP000218899"/>
    </source>
</evidence>
<dbReference type="EC" id="3.4.21.53" evidence="2"/>
<dbReference type="GO" id="GO:0030163">
    <property type="term" value="P:protein catabolic process"/>
    <property type="evidence" value="ECO:0007669"/>
    <property type="project" value="InterPro"/>
</dbReference>
<dbReference type="InterPro" id="IPR027065">
    <property type="entry name" value="Lon_Prtase"/>
</dbReference>
<feature type="active site" evidence="2">
    <location>
        <position position="703"/>
    </location>
</feature>
<dbReference type="KEGG" id="sva:SVA_1863"/>
<dbReference type="AlphaFoldDB" id="A0A1B4VDN5"/>
<sequence length="815" mass="90107">MAKGGTPAIPPLEAEKLYTRCDPAQLDFETTAGLKPLDTILGQPRALEALRFGIGIRRPGYHLYALGPPGAGKRTLVRLILDERAAREPASLDLCYVNNFDAPHRPRLLRLPTGVGERLRRDVDRLLEDVRGAIPAVFETDEYRARRREIEESLKEQQQRAFEELGREADSHGIALIRTPAGMAFAPMRKGEVVGAEEFQALPGEEQERLQAVIASLEERLERLMQQIHQWRREGQQRIRQLDREVATSAVRHAIDELRKGYASLAQVLEHLDRLEQAMVENFEDFRRGEEGPETPSGLPMTGGGAPLRRYRVNVLVDRSGVAGAPVVHEDHPTYHNLLGRIEHVAQMGALVTDFALIKAGALHRADGGYLLLDARKLLMQPFAWEGLKRALDTREIRIESLGQVLSLISTVSLEPEPAPLDVKVVLLGDRLLYYLLYQYDPDFAELFKVAADFEDDMARDDQAQLGYARLIAGLVLKEKLLPFDRGAVARTVEHAARLADDASKLSLRVRELADLLREADYWAREAGRGTVTVEDIARAIDAKVYRLDRVRSLVQEQIERRLLLIETRGSRVGQVNGLSLARLGDFAFGHPVRISARVRLGKGDVLDIQREVELGGPIHSKGVLILSGLLGGRYVLDRPLSMSASLVFEQTYGEVEGDSASCAELYALLSALADVPLRQSLAVTGSIDQHGEVQAIGGVNEKIEGFFDACRRRGLTGEQGVLIPAANVQHLMLRADVVEAAAQGRFHVYAVNHVDEGLALLTGRPAGERGPDGRFPDGSVNFLVEAKLRAMAEQARAFFAPGPGDDPDPSRARR</sequence>
<dbReference type="RefSeq" id="WP_197703440.1">
    <property type="nucleotide sequence ID" value="NZ_AP014936.1"/>
</dbReference>
<dbReference type="Gene3D" id="3.40.50.300">
    <property type="entry name" value="P-loop containing nucleotide triphosphate hydrolases"/>
    <property type="match status" value="2"/>
</dbReference>
<dbReference type="Pfam" id="PF20437">
    <property type="entry name" value="LonC_helical"/>
    <property type="match status" value="1"/>
</dbReference>
<keyword evidence="1 2" id="KW-0645">Protease</keyword>
<dbReference type="Gene3D" id="1.10.8.60">
    <property type="match status" value="1"/>
</dbReference>
<dbReference type="InterPro" id="IPR020568">
    <property type="entry name" value="Ribosomal_Su5_D2-typ_SF"/>
</dbReference>
<keyword evidence="3" id="KW-0175">Coiled coil</keyword>
<dbReference type="PANTHER" id="PTHR10046">
    <property type="entry name" value="ATP DEPENDENT LON PROTEASE FAMILY MEMBER"/>
    <property type="match status" value="1"/>
</dbReference>
<keyword evidence="2" id="KW-0378">Hydrolase</keyword>
<dbReference type="GO" id="GO:0005524">
    <property type="term" value="F:ATP binding"/>
    <property type="evidence" value="ECO:0007669"/>
    <property type="project" value="InterPro"/>
</dbReference>
<dbReference type="Pfam" id="PF20436">
    <property type="entry name" value="LonB_AAA-LID"/>
    <property type="match status" value="1"/>
</dbReference>
<organism evidence="6 7">
    <name type="scientific">Sulfurifustis variabilis</name>
    <dbReference type="NCBI Taxonomy" id="1675686"/>
    <lineage>
        <taxon>Bacteria</taxon>
        <taxon>Pseudomonadati</taxon>
        <taxon>Pseudomonadota</taxon>
        <taxon>Gammaproteobacteria</taxon>
        <taxon>Acidiferrobacterales</taxon>
        <taxon>Acidiferrobacteraceae</taxon>
        <taxon>Sulfurifustis</taxon>
    </lineage>
</organism>
<evidence type="ECO:0000259" key="5">
    <source>
        <dbReference type="PROSITE" id="PS51786"/>
    </source>
</evidence>
<dbReference type="GO" id="GO:0004252">
    <property type="term" value="F:serine-type endopeptidase activity"/>
    <property type="evidence" value="ECO:0007669"/>
    <property type="project" value="UniProtKB-UniRule"/>
</dbReference>
<accession>A0A1B4VDN5</accession>
<dbReference type="InterPro" id="IPR027417">
    <property type="entry name" value="P-loop_NTPase"/>
</dbReference>
<evidence type="ECO:0000256" key="2">
    <source>
        <dbReference type="PROSITE-ProRule" id="PRU01122"/>
    </source>
</evidence>
<dbReference type="InterPro" id="IPR046844">
    <property type="entry name" value="Lon-like_helical"/>
</dbReference>
<comment type="catalytic activity">
    <reaction evidence="2">
        <text>Hydrolysis of proteins in presence of ATP.</text>
        <dbReference type="EC" id="3.4.21.53"/>
    </reaction>
</comment>
<evidence type="ECO:0000256" key="4">
    <source>
        <dbReference type="SAM" id="MobiDB-lite"/>
    </source>
</evidence>
<dbReference type="InterPro" id="IPR014721">
    <property type="entry name" value="Ribsml_uS5_D2-typ_fold_subgr"/>
</dbReference>
<proteinExistence type="inferred from homology"/>
<reference evidence="6 7" key="1">
    <citation type="submission" date="2015-08" db="EMBL/GenBank/DDBJ databases">
        <title>Complete genome sequence of Sulfurifustis variabilis.</title>
        <authorList>
            <person name="Miura A."/>
            <person name="Kojima H."/>
            <person name="Fukui M."/>
        </authorList>
    </citation>
    <scope>NUCLEOTIDE SEQUENCE [LARGE SCALE GENOMIC DNA]</scope>
    <source>
        <strain evidence="7">skN76</strain>
    </source>
</reference>
<dbReference type="InterPro" id="IPR041699">
    <property type="entry name" value="AAA_32"/>
</dbReference>
<dbReference type="SUPFAM" id="SSF52540">
    <property type="entry name" value="P-loop containing nucleoside triphosphate hydrolases"/>
    <property type="match status" value="2"/>
</dbReference>
<gene>
    <name evidence="6" type="ORF">SVA_1863</name>
</gene>
<dbReference type="Proteomes" id="UP000218899">
    <property type="component" value="Chromosome"/>
</dbReference>
<keyword evidence="2" id="KW-0720">Serine protease</keyword>
<evidence type="ECO:0000256" key="1">
    <source>
        <dbReference type="ARBA" id="ARBA00022670"/>
    </source>
</evidence>
<feature type="region of interest" description="Disordered" evidence="4">
    <location>
        <begin position="287"/>
        <end position="306"/>
    </location>
</feature>
<dbReference type="InterPro" id="IPR008269">
    <property type="entry name" value="Lon_proteolytic"/>
</dbReference>
<feature type="active site" evidence="2">
    <location>
        <position position="660"/>
    </location>
</feature>
<feature type="coiled-coil region" evidence="3">
    <location>
        <begin position="207"/>
        <end position="234"/>
    </location>
</feature>
<dbReference type="EMBL" id="AP014936">
    <property type="protein sequence ID" value="BAU48417.1"/>
    <property type="molecule type" value="Genomic_DNA"/>
</dbReference>
<evidence type="ECO:0000313" key="6">
    <source>
        <dbReference type="EMBL" id="BAU48417.1"/>
    </source>
</evidence>
<protein>
    <recommendedName>
        <fullName evidence="2">endopeptidase La</fullName>
        <ecNumber evidence="2">3.4.21.53</ecNumber>
    </recommendedName>
</protein>
<dbReference type="SUPFAM" id="SSF54211">
    <property type="entry name" value="Ribosomal protein S5 domain 2-like"/>
    <property type="match status" value="1"/>
</dbReference>
<dbReference type="PRINTS" id="PR00830">
    <property type="entry name" value="ENDOLAPTASE"/>
</dbReference>
<dbReference type="PROSITE" id="PS51786">
    <property type="entry name" value="LON_PROTEOLYTIC"/>
    <property type="match status" value="1"/>
</dbReference>
<keyword evidence="7" id="KW-1185">Reference proteome</keyword>
<dbReference type="Pfam" id="PF13654">
    <property type="entry name" value="AAA_32"/>
    <property type="match status" value="1"/>
</dbReference>
<dbReference type="InterPro" id="IPR046843">
    <property type="entry name" value="LonB_AAA-LID"/>
</dbReference>
<feature type="domain" description="Lon proteolytic" evidence="5">
    <location>
        <begin position="570"/>
        <end position="765"/>
    </location>
</feature>
<name>A0A1B4VDN5_9GAMM</name>
<comment type="similarity">
    <text evidence="2">Belongs to the peptidase S16 family.</text>
</comment>
<evidence type="ECO:0000256" key="3">
    <source>
        <dbReference type="SAM" id="Coils"/>
    </source>
</evidence>
<dbReference type="GO" id="GO:0006508">
    <property type="term" value="P:proteolysis"/>
    <property type="evidence" value="ECO:0007669"/>
    <property type="project" value="UniProtKB-KW"/>
</dbReference>